<dbReference type="SUPFAM" id="SSF50729">
    <property type="entry name" value="PH domain-like"/>
    <property type="match status" value="1"/>
</dbReference>
<dbReference type="EMBL" id="HACM01011728">
    <property type="protein sequence ID" value="CRZ12170.1"/>
    <property type="molecule type" value="Transcribed_RNA"/>
</dbReference>
<dbReference type="Gene3D" id="2.30.29.30">
    <property type="entry name" value="Pleckstrin-homology domain (PH domain)/Phosphotyrosine-binding domain (PTB)"/>
    <property type="match status" value="1"/>
</dbReference>
<reference evidence="2" key="1">
    <citation type="submission" date="2015-04" db="EMBL/GenBank/DDBJ databases">
        <title>The genome sequence of the plant pathogenic Rhizarian Plasmodiophora brassicae reveals insights in its biotrophic life cycle and the origin of chitin synthesis.</title>
        <authorList>
            <person name="Schwelm A."/>
            <person name="Fogelqvist J."/>
            <person name="Knaust A."/>
            <person name="Julke S."/>
            <person name="Lilja T."/>
            <person name="Dhandapani V."/>
            <person name="Bonilla-Rosso G."/>
            <person name="Karlsson M."/>
            <person name="Shevchenko A."/>
            <person name="Choi S.R."/>
            <person name="Kim H.G."/>
            <person name="Park J.Y."/>
            <person name="Lim Y.P."/>
            <person name="Ludwig-Muller J."/>
            <person name="Dixelius C."/>
        </authorList>
    </citation>
    <scope>NUCLEOTIDE SEQUENCE</scope>
    <source>
        <tissue evidence="2">Potato root galls</tissue>
    </source>
</reference>
<dbReference type="AlphaFoldDB" id="A0A0H5RD29"/>
<evidence type="ECO:0000259" key="1">
    <source>
        <dbReference type="PROSITE" id="PS50003"/>
    </source>
</evidence>
<feature type="domain" description="PH" evidence="1">
    <location>
        <begin position="1"/>
        <end position="81"/>
    </location>
</feature>
<evidence type="ECO:0000313" key="2">
    <source>
        <dbReference type="EMBL" id="CRZ12170.1"/>
    </source>
</evidence>
<protein>
    <recommendedName>
        <fullName evidence="1">PH domain-containing protein</fullName>
    </recommendedName>
</protein>
<organism evidence="2">
    <name type="scientific">Spongospora subterranea</name>
    <dbReference type="NCBI Taxonomy" id="70186"/>
    <lineage>
        <taxon>Eukaryota</taxon>
        <taxon>Sar</taxon>
        <taxon>Rhizaria</taxon>
        <taxon>Endomyxa</taxon>
        <taxon>Phytomyxea</taxon>
        <taxon>Plasmodiophorida</taxon>
        <taxon>Plasmodiophoridae</taxon>
        <taxon>Spongospora</taxon>
    </lineage>
</organism>
<accession>A0A0H5RD29</accession>
<name>A0A0H5RD29_9EUKA</name>
<dbReference type="SMART" id="SM00233">
    <property type="entry name" value="PH"/>
    <property type="match status" value="1"/>
</dbReference>
<dbReference type="PROSITE" id="PS50003">
    <property type="entry name" value="PH_DOMAIN"/>
    <property type="match status" value="1"/>
</dbReference>
<sequence length="100" mass="11338">FGNKMRLLVCVLCDDLFLYGQPKTETSPVALKRIIPIAGLTVKKLPENSFELRSPSKSIKVAAKSMDDCDLWIDDIKKAIEMSGLRRRVRLSMSIKTQIR</sequence>
<dbReference type="InterPro" id="IPR011993">
    <property type="entry name" value="PH-like_dom_sf"/>
</dbReference>
<proteinExistence type="predicted"/>
<feature type="non-terminal residue" evidence="2">
    <location>
        <position position="1"/>
    </location>
</feature>
<dbReference type="InterPro" id="IPR001849">
    <property type="entry name" value="PH_domain"/>
</dbReference>